<proteinExistence type="inferred from homology"/>
<organism evidence="3 4">
    <name type="scientific">Paraburkholderia unamae</name>
    <dbReference type="NCBI Taxonomy" id="219649"/>
    <lineage>
        <taxon>Bacteria</taxon>
        <taxon>Pseudomonadati</taxon>
        <taxon>Pseudomonadota</taxon>
        <taxon>Betaproteobacteria</taxon>
        <taxon>Burkholderiales</taxon>
        <taxon>Burkholderiaceae</taxon>
        <taxon>Paraburkholderia</taxon>
    </lineage>
</organism>
<keyword evidence="2" id="KW-0560">Oxidoreductase</keyword>
<dbReference type="InterPro" id="IPR036291">
    <property type="entry name" value="NAD(P)-bd_dom_sf"/>
</dbReference>
<evidence type="ECO:0000313" key="4">
    <source>
        <dbReference type="Proteomes" id="UP000245712"/>
    </source>
</evidence>
<dbReference type="InterPro" id="IPR002347">
    <property type="entry name" value="SDR_fam"/>
</dbReference>
<evidence type="ECO:0000256" key="2">
    <source>
        <dbReference type="ARBA" id="ARBA00023002"/>
    </source>
</evidence>
<protein>
    <submittedName>
        <fullName evidence="3">NAD(P)-dependent dehydrogenase (Short-subunit alcohol dehydrogenase family)</fullName>
    </submittedName>
</protein>
<dbReference type="PROSITE" id="PS00061">
    <property type="entry name" value="ADH_SHORT"/>
    <property type="match status" value="1"/>
</dbReference>
<evidence type="ECO:0000313" key="3">
    <source>
        <dbReference type="EMBL" id="PVX81225.1"/>
    </source>
</evidence>
<dbReference type="EMBL" id="QEOB01000011">
    <property type="protein sequence ID" value="PVX81225.1"/>
    <property type="molecule type" value="Genomic_DNA"/>
</dbReference>
<dbReference type="Pfam" id="PF13561">
    <property type="entry name" value="adh_short_C2"/>
    <property type="match status" value="1"/>
</dbReference>
<dbReference type="Proteomes" id="UP000245712">
    <property type="component" value="Unassembled WGS sequence"/>
</dbReference>
<keyword evidence="4" id="KW-1185">Reference proteome</keyword>
<dbReference type="PANTHER" id="PTHR42760:SF115">
    <property type="entry name" value="3-OXOACYL-[ACYL-CARRIER-PROTEIN] REDUCTASE FABG"/>
    <property type="match status" value="1"/>
</dbReference>
<reference evidence="3 4" key="1">
    <citation type="submission" date="2018-05" db="EMBL/GenBank/DDBJ databases">
        <title>Genomic Encyclopedia of Type Strains, Phase IV (KMG-V): Genome sequencing to study the core and pangenomes of soil and plant-associated prokaryotes.</title>
        <authorList>
            <person name="Whitman W."/>
        </authorList>
    </citation>
    <scope>NUCLEOTIDE SEQUENCE [LARGE SCALE GENOMIC DNA]</scope>
    <source>
        <strain evidence="3 4">SCZa-39</strain>
    </source>
</reference>
<comment type="similarity">
    <text evidence="1">Belongs to the short-chain dehydrogenases/reductases (SDR) family.</text>
</comment>
<dbReference type="PRINTS" id="PR00080">
    <property type="entry name" value="SDRFAMILY"/>
</dbReference>
<sequence length="262" mass="27980">MGRLEGRVAIVTGAGGGIGRGIARRFAKEGATIMIAELNAEVGEQVAHDLHKEFGVQAAFTATDVTVKAQVESMVAATADRFGAVDILINNAGGGTGLKPLEQTTEEEMVQGLNLNFWSTYWAMHAAYPYMREKGWGRIVNMGSLNGVNAHMHTTPYNVGKEAMRALTRTAAVEWARYGICCNVICPGAKTAAFERFEGAWPESAAAIIHQIPDRRMGDPEQDIAGVALFLSSDDAAHVIGMTIHADGGSHINGVAWRPDGD</sequence>
<accession>A0ABX5KMD6</accession>
<gene>
    <name evidence="3" type="ORF">C7402_111127</name>
</gene>
<dbReference type="RefSeq" id="WP_116612277.1">
    <property type="nucleotide sequence ID" value="NZ_QEOB01000011.1"/>
</dbReference>
<dbReference type="CDD" id="cd05233">
    <property type="entry name" value="SDR_c"/>
    <property type="match status" value="1"/>
</dbReference>
<dbReference type="SUPFAM" id="SSF51735">
    <property type="entry name" value="NAD(P)-binding Rossmann-fold domains"/>
    <property type="match status" value="1"/>
</dbReference>
<evidence type="ECO:0000256" key="1">
    <source>
        <dbReference type="ARBA" id="ARBA00006484"/>
    </source>
</evidence>
<dbReference type="PRINTS" id="PR00081">
    <property type="entry name" value="GDHRDH"/>
</dbReference>
<comment type="caution">
    <text evidence="3">The sequence shown here is derived from an EMBL/GenBank/DDBJ whole genome shotgun (WGS) entry which is preliminary data.</text>
</comment>
<dbReference type="PANTHER" id="PTHR42760">
    <property type="entry name" value="SHORT-CHAIN DEHYDROGENASES/REDUCTASES FAMILY MEMBER"/>
    <property type="match status" value="1"/>
</dbReference>
<dbReference type="Gene3D" id="3.40.50.720">
    <property type="entry name" value="NAD(P)-binding Rossmann-like Domain"/>
    <property type="match status" value="1"/>
</dbReference>
<dbReference type="NCBIfam" id="NF005559">
    <property type="entry name" value="PRK07231.1"/>
    <property type="match status" value="1"/>
</dbReference>
<dbReference type="InterPro" id="IPR020904">
    <property type="entry name" value="Sc_DH/Rdtase_CS"/>
</dbReference>
<name>A0ABX5KMD6_9BURK</name>